<keyword evidence="5" id="KW-1185">Reference proteome</keyword>
<gene>
    <name evidence="4" type="ORF">MEDL_26051</name>
</gene>
<dbReference type="PROSITE" id="PS50908">
    <property type="entry name" value="RWD"/>
    <property type="match status" value="1"/>
</dbReference>
<dbReference type="InterPro" id="IPR006575">
    <property type="entry name" value="RWD_dom"/>
</dbReference>
<dbReference type="EC" id="2.7.11.1" evidence="4"/>
<reference evidence="4" key="1">
    <citation type="submission" date="2021-03" db="EMBL/GenBank/DDBJ databases">
        <authorList>
            <person name="Bekaert M."/>
        </authorList>
    </citation>
    <scope>NUCLEOTIDE SEQUENCE</scope>
</reference>
<dbReference type="Gene3D" id="3.10.110.10">
    <property type="entry name" value="Ubiquitin Conjugating Enzyme"/>
    <property type="match status" value="1"/>
</dbReference>
<dbReference type="InterPro" id="IPR016135">
    <property type="entry name" value="UBQ-conjugating_enzyme/RWD"/>
</dbReference>
<keyword evidence="1" id="KW-0175">Coiled coil</keyword>
<evidence type="ECO:0000256" key="1">
    <source>
        <dbReference type="SAM" id="Coils"/>
    </source>
</evidence>
<dbReference type="EMBL" id="CAJPWZ010001286">
    <property type="protein sequence ID" value="CAG2212081.1"/>
    <property type="molecule type" value="Genomic_DNA"/>
</dbReference>
<evidence type="ECO:0000256" key="2">
    <source>
        <dbReference type="SAM" id="MobiDB-lite"/>
    </source>
</evidence>
<protein>
    <submittedName>
        <fullName evidence="4">EIF2AK4</fullName>
        <ecNumber evidence="4">2.7.11.1</ecNumber>
    </submittedName>
</protein>
<proteinExistence type="predicted"/>
<dbReference type="Proteomes" id="UP000683360">
    <property type="component" value="Unassembled WGS sequence"/>
</dbReference>
<dbReference type="GO" id="GO:0016567">
    <property type="term" value="P:protein ubiquitination"/>
    <property type="evidence" value="ECO:0007669"/>
    <property type="project" value="TreeGrafter"/>
</dbReference>
<dbReference type="FunFam" id="3.10.110.10:FF:000057">
    <property type="entry name" value="eukaryotic translation initiation factor 2-alpha kinase 4"/>
    <property type="match status" value="1"/>
</dbReference>
<sequence length="415" mass="47956">MADDSLLQRQEEEWQVLQAVYMDDVVDLRNKVAWKVERPLHICLILKQQQSESVAGTTDSDSMIHMVIKCPNKYPDLVPEISLENAKGLSNEQIAVLNTELIERAKSMVGEVMVLELAQHVQTFLRDNYKGPQKSFYEEMLSNQLKQQEKLKLEQQKRLDFLKRKEEKERQLLEDEIQKRQHALKEETKKIKETKLISDEKPTEPEKAVPATPNTEVPTCSPIGTPSTPRRPRMSHSPSPLIVLPSNENKYNQDKRRRRTSTPLRDTDDSDHQCKDHTGGIVVIAFNTKSERTIHRGTCLGHSVHGSTVYAGIDTASGELVAISEWVLKWRHIKQKRTQRVDYEDKEGATYLKQITSIEQEIHSLIRLRHKNLIHYLAIKYIQEAGKCTVYVSKYFYENVFHIIKRGELKILAIS</sequence>
<dbReference type="OrthoDB" id="6105624at2759"/>
<evidence type="ECO:0000259" key="3">
    <source>
        <dbReference type="PROSITE" id="PS50908"/>
    </source>
</evidence>
<name>A0A8S3S544_MYTED</name>
<dbReference type="GO" id="GO:0004674">
    <property type="term" value="F:protein serine/threonine kinase activity"/>
    <property type="evidence" value="ECO:0007669"/>
    <property type="project" value="UniProtKB-EC"/>
</dbReference>
<dbReference type="Pfam" id="PF05773">
    <property type="entry name" value="RWD"/>
    <property type="match status" value="1"/>
</dbReference>
<evidence type="ECO:0000313" key="4">
    <source>
        <dbReference type="EMBL" id="CAG2212081.1"/>
    </source>
</evidence>
<dbReference type="SUPFAM" id="SSF54495">
    <property type="entry name" value="UBC-like"/>
    <property type="match status" value="1"/>
</dbReference>
<dbReference type="GO" id="GO:0061630">
    <property type="term" value="F:ubiquitin protein ligase activity"/>
    <property type="evidence" value="ECO:0007669"/>
    <property type="project" value="InterPro"/>
</dbReference>
<dbReference type="PANTHER" id="PTHR13198">
    <property type="entry name" value="RING FINGER PROTEIN 25"/>
    <property type="match status" value="1"/>
</dbReference>
<dbReference type="PANTHER" id="PTHR13198:SF4">
    <property type="entry name" value="E3 UBIQUITIN-PROTEIN LIGASE RNF25"/>
    <property type="match status" value="1"/>
</dbReference>
<keyword evidence="4" id="KW-0808">Transferase</keyword>
<evidence type="ECO:0000313" key="5">
    <source>
        <dbReference type="Proteomes" id="UP000683360"/>
    </source>
</evidence>
<accession>A0A8S3S544</accession>
<feature type="coiled-coil region" evidence="1">
    <location>
        <begin position="145"/>
        <end position="190"/>
    </location>
</feature>
<organism evidence="4 5">
    <name type="scientific">Mytilus edulis</name>
    <name type="common">Blue mussel</name>
    <dbReference type="NCBI Taxonomy" id="6550"/>
    <lineage>
        <taxon>Eukaryota</taxon>
        <taxon>Metazoa</taxon>
        <taxon>Spiralia</taxon>
        <taxon>Lophotrochozoa</taxon>
        <taxon>Mollusca</taxon>
        <taxon>Bivalvia</taxon>
        <taxon>Autobranchia</taxon>
        <taxon>Pteriomorphia</taxon>
        <taxon>Mytilida</taxon>
        <taxon>Mytiloidea</taxon>
        <taxon>Mytilidae</taxon>
        <taxon>Mytilinae</taxon>
        <taxon>Mytilus</taxon>
    </lineage>
</organism>
<dbReference type="GO" id="GO:0005634">
    <property type="term" value="C:nucleus"/>
    <property type="evidence" value="ECO:0007669"/>
    <property type="project" value="TreeGrafter"/>
</dbReference>
<comment type="caution">
    <text evidence="4">The sequence shown here is derived from an EMBL/GenBank/DDBJ whole genome shotgun (WGS) entry which is preliminary data.</text>
</comment>
<dbReference type="Gene3D" id="3.30.200.20">
    <property type="entry name" value="Phosphorylase Kinase, domain 1"/>
    <property type="match status" value="1"/>
</dbReference>
<dbReference type="InterPro" id="IPR039133">
    <property type="entry name" value="RNF25"/>
</dbReference>
<dbReference type="AlphaFoldDB" id="A0A8S3S544"/>
<feature type="domain" description="RWD" evidence="3">
    <location>
        <begin position="12"/>
        <end position="128"/>
    </location>
</feature>
<feature type="compositionally biased region" description="Polar residues" evidence="2">
    <location>
        <begin position="212"/>
        <end position="225"/>
    </location>
</feature>
<feature type="compositionally biased region" description="Basic and acidic residues" evidence="2">
    <location>
        <begin position="190"/>
        <end position="207"/>
    </location>
</feature>
<dbReference type="SMART" id="SM00591">
    <property type="entry name" value="RWD"/>
    <property type="match status" value="1"/>
</dbReference>
<dbReference type="CDD" id="cd23823">
    <property type="entry name" value="RWD_GCN2"/>
    <property type="match status" value="1"/>
</dbReference>
<feature type="region of interest" description="Disordered" evidence="2">
    <location>
        <begin position="190"/>
        <end position="273"/>
    </location>
</feature>